<dbReference type="SMART" id="SM00728">
    <property type="entry name" value="ChW"/>
    <property type="match status" value="1"/>
</dbReference>
<dbReference type="RefSeq" id="WP_069662072.1">
    <property type="nucleotide sequence ID" value="NZ_JBHUJJ010000001.1"/>
</dbReference>
<protein>
    <recommendedName>
        <fullName evidence="3">Clostridial hydrophobic W</fullName>
    </recommendedName>
</protein>
<comment type="caution">
    <text evidence="1">The sequence shown here is derived from an EMBL/GenBank/DDBJ whole genome shotgun (WGS) entry which is preliminary data.</text>
</comment>
<evidence type="ECO:0008006" key="3">
    <source>
        <dbReference type="Google" id="ProtNLM"/>
    </source>
</evidence>
<dbReference type="InterPro" id="IPR006637">
    <property type="entry name" value="ChW"/>
</dbReference>
<reference evidence="2" key="1">
    <citation type="submission" date="2016-09" db="EMBL/GenBank/DDBJ databases">
        <authorList>
            <person name="Gulvik C.A."/>
        </authorList>
    </citation>
    <scope>NUCLEOTIDE SEQUENCE [LARGE SCALE GENOMIC DNA]</scope>
    <source>
        <strain evidence="2">LMG 8895</strain>
    </source>
</reference>
<proteinExistence type="predicted"/>
<evidence type="ECO:0000313" key="2">
    <source>
        <dbReference type="Proteomes" id="UP000095094"/>
    </source>
</evidence>
<sequence>MPGYISGTTKKGLRLEAIELKMLGETIEYKVHVQDSGWQTWKKNGQTAGTTGKNLRVEAIKVATNRAKYSVSYRAHVQDIGWTNWSSSNTSKSAMNYYAGTV</sequence>
<dbReference type="OrthoDB" id="9763643at2"/>
<organism evidence="1 2">
    <name type="scientific">Enterococcus termitis</name>
    <dbReference type="NCBI Taxonomy" id="332950"/>
    <lineage>
        <taxon>Bacteria</taxon>
        <taxon>Bacillati</taxon>
        <taxon>Bacillota</taxon>
        <taxon>Bacilli</taxon>
        <taxon>Lactobacillales</taxon>
        <taxon>Enterococcaceae</taxon>
        <taxon>Enterococcus</taxon>
    </lineage>
</organism>
<keyword evidence="2" id="KW-1185">Reference proteome</keyword>
<dbReference type="Proteomes" id="UP000095094">
    <property type="component" value="Unassembled WGS sequence"/>
</dbReference>
<dbReference type="Pfam" id="PF07538">
    <property type="entry name" value="ChW"/>
    <property type="match status" value="2"/>
</dbReference>
<accession>A0A1E5H763</accession>
<dbReference type="EMBL" id="MIJY01000001">
    <property type="protein sequence ID" value="OEG20764.1"/>
    <property type="molecule type" value="Genomic_DNA"/>
</dbReference>
<name>A0A1E5H763_9ENTE</name>
<evidence type="ECO:0000313" key="1">
    <source>
        <dbReference type="EMBL" id="OEG20764.1"/>
    </source>
</evidence>
<gene>
    <name evidence="1" type="ORF">BCR25_02835</name>
</gene>
<dbReference type="AlphaFoldDB" id="A0A1E5H763"/>